<dbReference type="Pfam" id="PF01152">
    <property type="entry name" value="Bac_globin"/>
    <property type="match status" value="1"/>
</dbReference>
<keyword evidence="6" id="KW-0675">Receptor</keyword>
<evidence type="ECO:0000256" key="3">
    <source>
        <dbReference type="ARBA" id="ARBA00022723"/>
    </source>
</evidence>
<dbReference type="PANTHER" id="PTHR47366:SF1">
    <property type="entry name" value="TWO-ON-TWO HEMOGLOBIN-3"/>
    <property type="match status" value="1"/>
</dbReference>
<dbReference type="SUPFAM" id="SSF46458">
    <property type="entry name" value="Globin-like"/>
    <property type="match status" value="1"/>
</dbReference>
<reference evidence="6 7" key="2">
    <citation type="submission" date="2019-08" db="EMBL/GenBank/DDBJ databases">
        <authorList>
            <person name="Henke P."/>
        </authorList>
    </citation>
    <scope>NUCLEOTIDE SEQUENCE [LARGE SCALE GENOMIC DNA]</scope>
    <source>
        <strain evidence="6">Phe10_nw2017</strain>
    </source>
</reference>
<dbReference type="PANTHER" id="PTHR47366">
    <property type="entry name" value="TWO-ON-TWO HEMOGLOBIN-3"/>
    <property type="match status" value="1"/>
</dbReference>
<comment type="caution">
    <text evidence="6">The sequence shown here is derived from an EMBL/GenBank/DDBJ whole genome shotgun (WGS) entry which is preliminary data.</text>
</comment>
<evidence type="ECO:0000256" key="2">
    <source>
        <dbReference type="ARBA" id="ARBA00022617"/>
    </source>
</evidence>
<evidence type="ECO:0000256" key="4">
    <source>
        <dbReference type="ARBA" id="ARBA00023004"/>
    </source>
</evidence>
<keyword evidence="1" id="KW-0813">Transport</keyword>
<reference evidence="6 7" key="1">
    <citation type="submission" date="2019-08" db="EMBL/GenBank/DDBJ databases">
        <title>100 year-old enigma solved: identification of Planctomyces bekefii, the type genus and species of the phylum Planctomycetes.</title>
        <authorList>
            <person name="Svetlana D.N."/>
            <person name="Overmann J."/>
        </authorList>
    </citation>
    <scope>NUCLEOTIDE SEQUENCE [LARGE SCALE GENOMIC DNA]</scope>
    <source>
        <strain evidence="6">Phe10_nw2017</strain>
    </source>
</reference>
<dbReference type="Proteomes" id="UP000321083">
    <property type="component" value="Unassembled WGS sequence"/>
</dbReference>
<sequence>MLSENNLVTVLGVGGIERLVAAFYRQIPGDDLLGPMYPAEDLAGAEERLGLFLVFRFGGPQDYMQRRGHPALRMRHAPFAVTQAAGDRWMQLMENAIVECEFSEEVQGVLRGFLGNVATFLINRQ</sequence>
<keyword evidence="2" id="KW-0349">Heme</keyword>
<name>A0A5C6MD92_9PLAN</name>
<keyword evidence="3" id="KW-0479">Metal-binding</keyword>
<dbReference type="GO" id="GO:0020037">
    <property type="term" value="F:heme binding"/>
    <property type="evidence" value="ECO:0007669"/>
    <property type="project" value="InterPro"/>
</dbReference>
<keyword evidence="7" id="KW-1185">Reference proteome</keyword>
<dbReference type="InterPro" id="IPR012292">
    <property type="entry name" value="Globin/Proto"/>
</dbReference>
<dbReference type="Gene3D" id="1.10.490.10">
    <property type="entry name" value="Globins"/>
    <property type="match status" value="1"/>
</dbReference>
<dbReference type="InterPro" id="IPR001486">
    <property type="entry name" value="Hemoglobin_trunc"/>
</dbReference>
<comment type="similarity">
    <text evidence="5">Belongs to the truncated hemoglobin family. Group II subfamily.</text>
</comment>
<evidence type="ECO:0000256" key="5">
    <source>
        <dbReference type="ARBA" id="ARBA00034496"/>
    </source>
</evidence>
<dbReference type="InterPro" id="IPR044203">
    <property type="entry name" value="GlbO/GLB3-like"/>
</dbReference>
<dbReference type="GO" id="GO:0005344">
    <property type="term" value="F:oxygen carrier activity"/>
    <property type="evidence" value="ECO:0007669"/>
    <property type="project" value="InterPro"/>
</dbReference>
<evidence type="ECO:0000313" key="7">
    <source>
        <dbReference type="Proteomes" id="UP000321083"/>
    </source>
</evidence>
<dbReference type="GO" id="GO:0019825">
    <property type="term" value="F:oxygen binding"/>
    <property type="evidence" value="ECO:0007669"/>
    <property type="project" value="InterPro"/>
</dbReference>
<gene>
    <name evidence="6" type="ORF">E3A20_03800</name>
</gene>
<evidence type="ECO:0000256" key="1">
    <source>
        <dbReference type="ARBA" id="ARBA00022448"/>
    </source>
</evidence>
<proteinExistence type="inferred from homology"/>
<organism evidence="6 7">
    <name type="scientific">Planctomyces bekefii</name>
    <dbReference type="NCBI Taxonomy" id="1653850"/>
    <lineage>
        <taxon>Bacteria</taxon>
        <taxon>Pseudomonadati</taxon>
        <taxon>Planctomycetota</taxon>
        <taxon>Planctomycetia</taxon>
        <taxon>Planctomycetales</taxon>
        <taxon>Planctomycetaceae</taxon>
        <taxon>Planctomyces</taxon>
    </lineage>
</organism>
<dbReference type="AlphaFoldDB" id="A0A5C6MD92"/>
<evidence type="ECO:0000313" key="6">
    <source>
        <dbReference type="EMBL" id="TWW12125.1"/>
    </source>
</evidence>
<protein>
    <submittedName>
        <fullName evidence="6">Hemin receptor</fullName>
    </submittedName>
</protein>
<dbReference type="GO" id="GO:0046872">
    <property type="term" value="F:metal ion binding"/>
    <property type="evidence" value="ECO:0007669"/>
    <property type="project" value="UniProtKB-KW"/>
</dbReference>
<dbReference type="InterPro" id="IPR009050">
    <property type="entry name" value="Globin-like_sf"/>
</dbReference>
<dbReference type="EMBL" id="SRHE01000042">
    <property type="protein sequence ID" value="TWW12125.1"/>
    <property type="molecule type" value="Genomic_DNA"/>
</dbReference>
<keyword evidence="4" id="KW-0408">Iron</keyword>
<accession>A0A5C6MD92</accession>